<reference evidence="1 2" key="1">
    <citation type="submission" date="2020-06" db="EMBL/GenBank/DDBJ databases">
        <title>Methanofollis fontis sp. nov., a methanogen isolated from marine sediments near a cold seep at Four-Way Closure Ridge offshore southwestern Taiwan.</title>
        <authorList>
            <person name="Chen S.-C."/>
            <person name="Teng N.-H."/>
            <person name="Lin Y.-S."/>
            <person name="Lai M.-C."/>
            <person name="Chen H.-H."/>
            <person name="Wang C.-C."/>
        </authorList>
    </citation>
    <scope>NUCLEOTIDE SEQUENCE [LARGE SCALE GENOMIC DNA]</scope>
    <source>
        <strain evidence="1 2">DSM 2702</strain>
    </source>
</reference>
<gene>
    <name evidence="1" type="ORF">HWN36_05800</name>
</gene>
<protein>
    <submittedName>
        <fullName evidence="1">Uncharacterized protein</fullName>
    </submittedName>
</protein>
<name>A0A7K4HNJ0_9EURY</name>
<proteinExistence type="predicted"/>
<evidence type="ECO:0000313" key="1">
    <source>
        <dbReference type="EMBL" id="NVO66831.1"/>
    </source>
</evidence>
<keyword evidence="2" id="KW-1185">Reference proteome</keyword>
<accession>A0A7K4HNJ0</accession>
<sequence length="279" mass="32499">MRKSLRPITFRRVVEAAFCVEDEHELSYQQFQDIFALSANRSKEILREMARMGLISQEDGHYVRTETTGQFVQAVRDDDWRSVHDLMMGYPYYAAFYRGVKNSGPIELHDLQDLISDEEFNFNETALSVISDWTLRIGSLQRNVFNNHYYDVDGTGESFTKVLLNAYDDLNLSGSGNLKQRYVEIPKIREYVCEQLKISRKRFDTTFVDLYGNNIGRWELAGAPITTHAKKSSTKIKSLVFSQMLDRVSIELTSDRYLQGIEYGRKQYYYLAIHTRDVL</sequence>
<dbReference type="RefSeq" id="WP_176788488.1">
    <property type="nucleotide sequence ID" value="NZ_JABXWR010000001.1"/>
</dbReference>
<dbReference type="OrthoDB" id="198190at2157"/>
<comment type="caution">
    <text evidence="1">The sequence shown here is derived from an EMBL/GenBank/DDBJ whole genome shotgun (WGS) entry which is preliminary data.</text>
</comment>
<organism evidence="1 2">
    <name type="scientific">Methanofollis tationis</name>
    <dbReference type="NCBI Taxonomy" id="81417"/>
    <lineage>
        <taxon>Archaea</taxon>
        <taxon>Methanobacteriati</taxon>
        <taxon>Methanobacteriota</taxon>
        <taxon>Stenosarchaea group</taxon>
        <taxon>Methanomicrobia</taxon>
        <taxon>Methanomicrobiales</taxon>
        <taxon>Methanomicrobiaceae</taxon>
        <taxon>Methanofollis</taxon>
    </lineage>
</organism>
<dbReference type="Proteomes" id="UP000570823">
    <property type="component" value="Unassembled WGS sequence"/>
</dbReference>
<evidence type="ECO:0000313" key="2">
    <source>
        <dbReference type="Proteomes" id="UP000570823"/>
    </source>
</evidence>
<dbReference type="AlphaFoldDB" id="A0A7K4HNJ0"/>
<dbReference type="EMBL" id="JABXWR010000001">
    <property type="protein sequence ID" value="NVO66831.1"/>
    <property type="molecule type" value="Genomic_DNA"/>
</dbReference>